<organism evidence="1 2">
    <name type="scientific">Cudoniella acicularis</name>
    <dbReference type="NCBI Taxonomy" id="354080"/>
    <lineage>
        <taxon>Eukaryota</taxon>
        <taxon>Fungi</taxon>
        <taxon>Dikarya</taxon>
        <taxon>Ascomycota</taxon>
        <taxon>Pezizomycotina</taxon>
        <taxon>Leotiomycetes</taxon>
        <taxon>Helotiales</taxon>
        <taxon>Tricladiaceae</taxon>
        <taxon>Cudoniella</taxon>
    </lineage>
</organism>
<dbReference type="AlphaFoldDB" id="A0A8H4R3E3"/>
<proteinExistence type="predicted"/>
<accession>A0A8H4R3E3</accession>
<sequence length="148" mass="16452">MSLSGSLLHLARTLPRHTFRNALPPPLKLVPTIGEVLDWEYQCRLDFANIIKTFNASDNTMSLNIPYFDFIIDQPAPFCKKAICDIGVKTDQLADLNGLGAAGTWAKSWPYPPLYQLELTFFGVLPRIGSRGMKSIKAKLSRSGRGNI</sequence>
<name>A0A8H4R3E3_9HELO</name>
<reference evidence="1 2" key="1">
    <citation type="submission" date="2020-03" db="EMBL/GenBank/DDBJ databases">
        <title>Draft Genome Sequence of Cudoniella acicularis.</title>
        <authorList>
            <person name="Buettner E."/>
            <person name="Kellner H."/>
        </authorList>
    </citation>
    <scope>NUCLEOTIDE SEQUENCE [LARGE SCALE GENOMIC DNA]</scope>
    <source>
        <strain evidence="1 2">DSM 108380</strain>
    </source>
</reference>
<evidence type="ECO:0000313" key="1">
    <source>
        <dbReference type="EMBL" id="KAF4622729.1"/>
    </source>
</evidence>
<gene>
    <name evidence="1" type="ORF">G7Y89_g14297</name>
</gene>
<keyword evidence="2" id="KW-1185">Reference proteome</keyword>
<comment type="caution">
    <text evidence="1">The sequence shown here is derived from an EMBL/GenBank/DDBJ whole genome shotgun (WGS) entry which is preliminary data.</text>
</comment>
<dbReference type="EMBL" id="JAAMPI010001850">
    <property type="protein sequence ID" value="KAF4622729.1"/>
    <property type="molecule type" value="Genomic_DNA"/>
</dbReference>
<protein>
    <submittedName>
        <fullName evidence="1">Uncharacterized protein</fullName>
    </submittedName>
</protein>
<dbReference type="OrthoDB" id="4850368at2759"/>
<evidence type="ECO:0000313" key="2">
    <source>
        <dbReference type="Proteomes" id="UP000566819"/>
    </source>
</evidence>
<dbReference type="Proteomes" id="UP000566819">
    <property type="component" value="Unassembled WGS sequence"/>
</dbReference>